<keyword evidence="2" id="KW-0548">Nucleotidyltransferase</keyword>
<organism evidence="2 3">
    <name type="scientific">Tanacetum coccineum</name>
    <dbReference type="NCBI Taxonomy" id="301880"/>
    <lineage>
        <taxon>Eukaryota</taxon>
        <taxon>Viridiplantae</taxon>
        <taxon>Streptophyta</taxon>
        <taxon>Embryophyta</taxon>
        <taxon>Tracheophyta</taxon>
        <taxon>Spermatophyta</taxon>
        <taxon>Magnoliopsida</taxon>
        <taxon>eudicotyledons</taxon>
        <taxon>Gunneridae</taxon>
        <taxon>Pentapetalae</taxon>
        <taxon>asterids</taxon>
        <taxon>campanulids</taxon>
        <taxon>Asterales</taxon>
        <taxon>Asteraceae</taxon>
        <taxon>Asteroideae</taxon>
        <taxon>Anthemideae</taxon>
        <taxon>Anthemidinae</taxon>
        <taxon>Tanacetum</taxon>
    </lineage>
</organism>
<comment type="caution">
    <text evidence="2">The sequence shown here is derived from an EMBL/GenBank/DDBJ whole genome shotgun (WGS) entry which is preliminary data.</text>
</comment>
<feature type="compositionally biased region" description="Basic residues" evidence="1">
    <location>
        <begin position="82"/>
        <end position="99"/>
    </location>
</feature>
<accession>A0ABQ4ZV54</accession>
<keyword evidence="2" id="KW-0695">RNA-directed DNA polymerase</keyword>
<dbReference type="GO" id="GO:0003964">
    <property type="term" value="F:RNA-directed DNA polymerase activity"/>
    <property type="evidence" value="ECO:0007669"/>
    <property type="project" value="UniProtKB-KW"/>
</dbReference>
<dbReference type="EMBL" id="BQNB010011686">
    <property type="protein sequence ID" value="GJS93830.1"/>
    <property type="molecule type" value="Genomic_DNA"/>
</dbReference>
<feature type="region of interest" description="Disordered" evidence="1">
    <location>
        <begin position="80"/>
        <end position="99"/>
    </location>
</feature>
<name>A0ABQ4ZV54_9ASTR</name>
<dbReference type="Gene3D" id="3.30.420.10">
    <property type="entry name" value="Ribonuclease H-like superfamily/Ribonuclease H"/>
    <property type="match status" value="1"/>
</dbReference>
<protein>
    <submittedName>
        <fullName evidence="2">Reverse transcriptase domain-containing protein</fullName>
    </submittedName>
</protein>
<dbReference type="InterPro" id="IPR012337">
    <property type="entry name" value="RNaseH-like_sf"/>
</dbReference>
<proteinExistence type="predicted"/>
<dbReference type="Proteomes" id="UP001151760">
    <property type="component" value="Unassembled WGS sequence"/>
</dbReference>
<keyword evidence="2" id="KW-0808">Transferase</keyword>
<reference evidence="2" key="2">
    <citation type="submission" date="2022-01" db="EMBL/GenBank/DDBJ databases">
        <authorList>
            <person name="Yamashiro T."/>
            <person name="Shiraishi A."/>
            <person name="Satake H."/>
            <person name="Nakayama K."/>
        </authorList>
    </citation>
    <scope>NUCLEOTIDE SEQUENCE</scope>
</reference>
<evidence type="ECO:0000313" key="3">
    <source>
        <dbReference type="Proteomes" id="UP001151760"/>
    </source>
</evidence>
<reference evidence="2" key="1">
    <citation type="journal article" date="2022" name="Int. J. Mol. Sci.">
        <title>Draft Genome of Tanacetum Coccineum: Genomic Comparison of Closely Related Tanacetum-Family Plants.</title>
        <authorList>
            <person name="Yamashiro T."/>
            <person name="Shiraishi A."/>
            <person name="Nakayama K."/>
            <person name="Satake H."/>
        </authorList>
    </citation>
    <scope>NUCLEOTIDE SEQUENCE</scope>
</reference>
<dbReference type="InterPro" id="IPR036397">
    <property type="entry name" value="RNaseH_sf"/>
</dbReference>
<dbReference type="SUPFAM" id="SSF53098">
    <property type="entry name" value="Ribonuclease H-like"/>
    <property type="match status" value="1"/>
</dbReference>
<keyword evidence="3" id="KW-1185">Reference proteome</keyword>
<sequence>MAKEALKILEACHSGPTGGRGEEGGESYAKYGVTHRLSTPYHPQTSGQVEVHESRRSSKASLNELSELRDQAYENSLIYKEKTKKQHNQRKKKPNHQAW</sequence>
<evidence type="ECO:0000313" key="2">
    <source>
        <dbReference type="EMBL" id="GJS93830.1"/>
    </source>
</evidence>
<evidence type="ECO:0000256" key="1">
    <source>
        <dbReference type="SAM" id="MobiDB-lite"/>
    </source>
</evidence>
<gene>
    <name evidence="2" type="ORF">Tco_0800798</name>
</gene>
<feature type="region of interest" description="Disordered" evidence="1">
    <location>
        <begin position="1"/>
        <end position="67"/>
    </location>
</feature>